<dbReference type="InterPro" id="IPR040764">
    <property type="entry name" value="CvfB_WH"/>
</dbReference>
<evidence type="ECO:0000259" key="2">
    <source>
        <dbReference type="PROSITE" id="PS50126"/>
    </source>
</evidence>
<feature type="domain" description="S1 motif" evidence="2">
    <location>
        <begin position="152"/>
        <end position="212"/>
    </location>
</feature>
<dbReference type="InterPro" id="IPR039566">
    <property type="entry name" value="CvfB_S1_st"/>
</dbReference>
<organism evidence="3 4">
    <name type="scientific">Bacillus daqingensis</name>
    <dbReference type="NCBI Taxonomy" id="872396"/>
    <lineage>
        <taxon>Bacteria</taxon>
        <taxon>Bacillati</taxon>
        <taxon>Bacillota</taxon>
        <taxon>Bacilli</taxon>
        <taxon>Bacillales</taxon>
        <taxon>Bacillaceae</taxon>
        <taxon>Bacillus</taxon>
    </lineage>
</organism>
<dbReference type="Pfam" id="PF13509">
    <property type="entry name" value="S1_2"/>
    <property type="match status" value="1"/>
</dbReference>
<reference evidence="4" key="1">
    <citation type="journal article" date="2019" name="Int. J. Syst. Evol. Microbiol.">
        <title>The Global Catalogue of Microorganisms (GCM) 10K type strain sequencing project: providing services to taxonomists for standard genome sequencing and annotation.</title>
        <authorList>
            <consortium name="The Broad Institute Genomics Platform"/>
            <consortium name="The Broad Institute Genome Sequencing Center for Infectious Disease"/>
            <person name="Wu L."/>
            <person name="Ma J."/>
        </authorList>
    </citation>
    <scope>NUCLEOTIDE SEQUENCE [LARGE SCALE GENOMIC DNA]</scope>
    <source>
        <strain evidence="4">JCM 12165</strain>
    </source>
</reference>
<evidence type="ECO:0000256" key="1">
    <source>
        <dbReference type="PIRNR" id="PIRNR012524"/>
    </source>
</evidence>
<dbReference type="PANTHER" id="PTHR37296">
    <property type="entry name" value="CONSERVED VIRULENCE FACTOR B"/>
    <property type="match status" value="1"/>
</dbReference>
<dbReference type="Proteomes" id="UP001595896">
    <property type="component" value="Unassembled WGS sequence"/>
</dbReference>
<dbReference type="InterPro" id="IPR003029">
    <property type="entry name" value="S1_domain"/>
</dbReference>
<comment type="similarity">
    <text evidence="1">Belongs to the CvfB family.</text>
</comment>
<comment type="caution">
    <text evidence="3">The sequence shown here is derived from an EMBL/GenBank/DDBJ whole genome shotgun (WGS) entry which is preliminary data.</text>
</comment>
<dbReference type="Pfam" id="PF21543">
    <property type="entry name" value="CvfB_2nd"/>
    <property type="match status" value="1"/>
</dbReference>
<gene>
    <name evidence="3" type="ORF">ACFO4L_04055</name>
</gene>
<dbReference type="PROSITE" id="PS50126">
    <property type="entry name" value="S1"/>
    <property type="match status" value="1"/>
</dbReference>
<name>A0ABV9NR77_9BACI</name>
<dbReference type="EMBL" id="JBHSGK010000003">
    <property type="protein sequence ID" value="MFC4735752.1"/>
    <property type="molecule type" value="Genomic_DNA"/>
</dbReference>
<dbReference type="PANTHER" id="PTHR37296:SF1">
    <property type="entry name" value="CONSERVED VIRULENCE FACTOR B"/>
    <property type="match status" value="1"/>
</dbReference>
<dbReference type="InterPro" id="IPR048588">
    <property type="entry name" value="CvfB_S1_2nd"/>
</dbReference>
<dbReference type="InterPro" id="IPR036388">
    <property type="entry name" value="WH-like_DNA-bd_sf"/>
</dbReference>
<sequence length="285" mass="31523">MNQQPISGSVHNAEFVRHTKQGVFVSAGGQEFLLPEAEITGPVGKEVRIFVYETKAGKLQATMNIPTITTEAYDWAYVVSAIDAGVFVHIGLEKDILVSKDDLPEDKTRWPAKGDKLFVCLGHDRKGRLKALPVYEAVIDAERDKADRKWYGTTVKGHVYSIKEAGCAMVTEEGVRAFIHDSQLVFAPRLGQLLEARVIDVKEDGTINVTLRDERTAAQAKDAEKIMEILEQRGGQMPFTDKSTPAEIEAAFGMSKAAFKRGLGKLMKEERITQTPGLTEKRSDS</sequence>
<dbReference type="InterPro" id="IPR014464">
    <property type="entry name" value="CvfB_fam"/>
</dbReference>
<dbReference type="SMART" id="SM00316">
    <property type="entry name" value="S1"/>
    <property type="match status" value="2"/>
</dbReference>
<dbReference type="Pfam" id="PF17783">
    <property type="entry name" value="WHD_CvfB"/>
    <property type="match status" value="1"/>
</dbReference>
<dbReference type="SUPFAM" id="SSF50249">
    <property type="entry name" value="Nucleic acid-binding proteins"/>
    <property type="match status" value="1"/>
</dbReference>
<proteinExistence type="inferred from homology"/>
<accession>A0ABV9NR77</accession>
<dbReference type="InterPro" id="IPR012340">
    <property type="entry name" value="NA-bd_OB-fold"/>
</dbReference>
<dbReference type="RefSeq" id="WP_377908386.1">
    <property type="nucleotide sequence ID" value="NZ_JBHSGK010000003.1"/>
</dbReference>
<evidence type="ECO:0000313" key="3">
    <source>
        <dbReference type="EMBL" id="MFC4735752.1"/>
    </source>
</evidence>
<evidence type="ECO:0000313" key="4">
    <source>
        <dbReference type="Proteomes" id="UP001595896"/>
    </source>
</evidence>
<dbReference type="Gene3D" id="2.40.50.140">
    <property type="entry name" value="Nucleic acid-binding proteins"/>
    <property type="match status" value="2"/>
</dbReference>
<keyword evidence="4" id="KW-1185">Reference proteome</keyword>
<dbReference type="Pfam" id="PF21191">
    <property type="entry name" value="CvfB_1st"/>
    <property type="match status" value="1"/>
</dbReference>
<dbReference type="Gene3D" id="1.10.10.10">
    <property type="entry name" value="Winged helix-like DNA-binding domain superfamily/Winged helix DNA-binding domain"/>
    <property type="match status" value="1"/>
</dbReference>
<protein>
    <submittedName>
        <fullName evidence="3">S1 RNA-binding domain-containing protein</fullName>
    </submittedName>
</protein>
<dbReference type="PIRSF" id="PIRSF012524">
    <property type="entry name" value="YitL_S1"/>
    <property type="match status" value="1"/>
</dbReference>
<dbReference type="InterPro" id="IPR048587">
    <property type="entry name" value="CvfB_S1_3rd"/>
</dbReference>